<dbReference type="Gene3D" id="1.10.530.10">
    <property type="match status" value="1"/>
</dbReference>
<name>A0A060BJA6_9BACT</name>
<dbReference type="Pfam" id="PF00182">
    <property type="entry name" value="Glyco_hydro_19"/>
    <property type="match status" value="1"/>
</dbReference>
<dbReference type="InterPro" id="IPR000726">
    <property type="entry name" value="Glyco_hydro_19_cat"/>
</dbReference>
<evidence type="ECO:0000313" key="2">
    <source>
        <dbReference type="EMBL" id="AIA84213.1"/>
    </source>
</evidence>
<dbReference type="InterPro" id="IPR052354">
    <property type="entry name" value="Cell_Wall_Dynamics_Protein"/>
</dbReference>
<dbReference type="EMBL" id="KF116963">
    <property type="protein sequence ID" value="AIA84213.1"/>
    <property type="molecule type" value="Genomic_DNA"/>
</dbReference>
<dbReference type="GO" id="GO:0016998">
    <property type="term" value="P:cell wall macromolecule catabolic process"/>
    <property type="evidence" value="ECO:0007669"/>
    <property type="project" value="InterPro"/>
</dbReference>
<organism evidence="2">
    <name type="scientific">uncultured Myxococcus sp</name>
    <dbReference type="NCBI Taxonomy" id="420971"/>
    <lineage>
        <taxon>Bacteria</taxon>
        <taxon>Pseudomonadati</taxon>
        <taxon>Myxococcota</taxon>
        <taxon>Myxococcia</taxon>
        <taxon>Myxococcales</taxon>
        <taxon>Cystobacterineae</taxon>
        <taxon>Myxococcaceae</taxon>
        <taxon>Myxococcus</taxon>
        <taxon>environmental samples</taxon>
    </lineage>
</organism>
<dbReference type="SUPFAM" id="SSF53955">
    <property type="entry name" value="Lysozyme-like"/>
    <property type="match status" value="1"/>
</dbReference>
<proteinExistence type="predicted"/>
<dbReference type="GO" id="GO:0004568">
    <property type="term" value="F:chitinase activity"/>
    <property type="evidence" value="ECO:0007669"/>
    <property type="project" value="InterPro"/>
</dbReference>
<feature type="domain" description="Glycoside hydrolase family 19 catalytic" evidence="1">
    <location>
        <begin position="79"/>
        <end position="129"/>
    </location>
</feature>
<protein>
    <submittedName>
        <fullName evidence="2">CAZy families CBM50|GH19 protein</fullName>
    </submittedName>
</protein>
<feature type="non-terminal residue" evidence="2">
    <location>
        <position position="130"/>
    </location>
</feature>
<dbReference type="InterPro" id="IPR023346">
    <property type="entry name" value="Lysozyme-like_dom_sf"/>
</dbReference>
<accession>A0A060BJA6</accession>
<dbReference type="PANTHER" id="PTHR34408">
    <property type="entry name" value="FAMILY PROTEIN, PUTATIVE-RELATED"/>
    <property type="match status" value="1"/>
</dbReference>
<sequence length="130" mass="14326">MPLSDEQIARALKLPLKNVQENWPHLKKALAEAGITDRNSALAVLAISARESAMTPILEFASGEAYNNRANLGNTQPGDGPRYKGRGYIQLTGRANYRYFGNKLGVDLENNPDLAMRPDIAAKVVAEFWK</sequence>
<evidence type="ECO:0000259" key="1">
    <source>
        <dbReference type="Pfam" id="PF00182"/>
    </source>
</evidence>
<reference evidence="2" key="1">
    <citation type="journal article" date="2013" name="Environ. Microbiol.">
        <title>Seasonally variable intestinal metagenomes of the red palm weevil (Rhynchophorus ferrugineus).</title>
        <authorList>
            <person name="Jia S."/>
            <person name="Zhang X."/>
            <person name="Zhang G."/>
            <person name="Yin A."/>
            <person name="Zhang S."/>
            <person name="Li F."/>
            <person name="Wang L."/>
            <person name="Zhao D."/>
            <person name="Yun Q."/>
            <person name="Tala"/>
            <person name="Wang J."/>
            <person name="Sun G."/>
            <person name="Baabdullah M."/>
            <person name="Yu X."/>
            <person name="Hu S."/>
            <person name="Al-Mssallem I.S."/>
            <person name="Yu J."/>
        </authorList>
    </citation>
    <scope>NUCLEOTIDE SEQUENCE</scope>
</reference>
<dbReference type="AlphaFoldDB" id="A0A060BJA6"/>
<dbReference type="GO" id="GO:0006032">
    <property type="term" value="P:chitin catabolic process"/>
    <property type="evidence" value="ECO:0007669"/>
    <property type="project" value="InterPro"/>
</dbReference>